<evidence type="ECO:0000256" key="2">
    <source>
        <dbReference type="ARBA" id="ARBA00008816"/>
    </source>
</evidence>
<keyword evidence="10" id="KW-1185">Reference proteome</keyword>
<dbReference type="PANTHER" id="PTHR10165">
    <property type="entry name" value="LIPID PHOSPHATE PHOSPHATASE"/>
    <property type="match status" value="1"/>
</dbReference>
<keyword evidence="3 7" id="KW-0812">Transmembrane</keyword>
<protein>
    <recommendedName>
        <fullName evidence="8">Phosphatidic acid phosphatase type 2/haloperoxidase domain-containing protein</fullName>
    </recommendedName>
</protein>
<dbReference type="Gene3D" id="1.20.144.10">
    <property type="entry name" value="Phosphatidic acid phosphatase type 2/haloperoxidase"/>
    <property type="match status" value="1"/>
</dbReference>
<feature type="transmembrane region" description="Helical" evidence="7">
    <location>
        <begin position="66"/>
        <end position="89"/>
    </location>
</feature>
<proteinExistence type="inferred from homology"/>
<keyword evidence="4 7" id="KW-1133">Transmembrane helix</keyword>
<feature type="compositionally biased region" description="Low complexity" evidence="6">
    <location>
        <begin position="327"/>
        <end position="338"/>
    </location>
</feature>
<dbReference type="SMART" id="SM00014">
    <property type="entry name" value="acidPPc"/>
    <property type="match status" value="1"/>
</dbReference>
<dbReference type="STRING" id="331657.A0A4U0WUZ1"/>
<evidence type="ECO:0000313" key="10">
    <source>
        <dbReference type="Proteomes" id="UP000308768"/>
    </source>
</evidence>
<evidence type="ECO:0000259" key="8">
    <source>
        <dbReference type="SMART" id="SM00014"/>
    </source>
</evidence>
<feature type="transmembrane region" description="Helical" evidence="7">
    <location>
        <begin position="123"/>
        <end position="144"/>
    </location>
</feature>
<evidence type="ECO:0000256" key="7">
    <source>
        <dbReference type="SAM" id="Phobius"/>
    </source>
</evidence>
<sequence length="519" mass="55906">MDSFNKLPFSKKALPKKVVFSYIIDYVVIVVLILGFYALDAVEPYHQHFSLNNYTLQYPYAEKERVSVGALVVIAVFCPAAVIAIYTLAIDGLFSHQQTGNPSGSRRRPLTGRYRLKDRLWELNCGILGLLLAVAAAFTTTGALKNEIGKPRPDLISRCRPRAGSADPPVFGLSSHSICTQTDNAILKDGFRSFPSGHSSTSFAGLFYLSIYLAAKLHVLDSRGEVWKTLVVLIPTLGAALVAGSRIMDARHHPFDVISGSLLGILVAWGSYRQYFPPVTEPWRKGRAYPIRSWGREPLPPADAVRAADEGVEPIRRKPLSTDEEQPSSSGYSGPGASTTDPNVFRAQISASQRRRQDDRGVSSATAATAAAAAAAGPAPLSSTNPFVAPSTSSGRRGGPRHDRDNDGYWSSSSDSDRDDPDRDAYELQPSYTLSDPQGHGQGMYGPSAHPAAYDPVAFANDTGYHPQPPQQLASVQAYGAQRDVVSPVGSPPAAPAHAAQQAQGGERRGVDLVESYSR</sequence>
<dbReference type="CDD" id="cd03390">
    <property type="entry name" value="PAP2_containing_1_like"/>
    <property type="match status" value="1"/>
</dbReference>
<feature type="compositionally biased region" description="Basic and acidic residues" evidence="6">
    <location>
        <begin position="306"/>
        <end position="316"/>
    </location>
</feature>
<dbReference type="Proteomes" id="UP000308768">
    <property type="component" value="Unassembled WGS sequence"/>
</dbReference>
<accession>A0A4U0WUZ1</accession>
<dbReference type="InterPro" id="IPR036938">
    <property type="entry name" value="PAP2/HPO_sf"/>
</dbReference>
<evidence type="ECO:0000256" key="3">
    <source>
        <dbReference type="ARBA" id="ARBA00022692"/>
    </source>
</evidence>
<feature type="domain" description="Phosphatidic acid phosphatase type 2/haloperoxidase" evidence="8">
    <location>
        <begin position="125"/>
        <end position="272"/>
    </location>
</feature>
<dbReference type="PANTHER" id="PTHR10165:SF158">
    <property type="entry name" value="PAP2 DOMAIN PROTEIN (AFU_ORTHOLOGUE AFUA_4G08970)"/>
    <property type="match status" value="1"/>
</dbReference>
<dbReference type="SUPFAM" id="SSF48317">
    <property type="entry name" value="Acid phosphatase/Vanadium-dependent haloperoxidase"/>
    <property type="match status" value="1"/>
</dbReference>
<feature type="region of interest" description="Disordered" evidence="6">
    <location>
        <begin position="375"/>
        <end position="519"/>
    </location>
</feature>
<evidence type="ECO:0000256" key="5">
    <source>
        <dbReference type="ARBA" id="ARBA00023136"/>
    </source>
</evidence>
<evidence type="ECO:0000256" key="1">
    <source>
        <dbReference type="ARBA" id="ARBA00004141"/>
    </source>
</evidence>
<dbReference type="EMBL" id="NAJN01001131">
    <property type="protein sequence ID" value="TKA65525.1"/>
    <property type="molecule type" value="Genomic_DNA"/>
</dbReference>
<comment type="caution">
    <text evidence="9">The sequence shown here is derived from an EMBL/GenBank/DDBJ whole genome shotgun (WGS) entry which is preliminary data.</text>
</comment>
<reference evidence="9 10" key="1">
    <citation type="submission" date="2017-03" db="EMBL/GenBank/DDBJ databases">
        <title>Genomes of endolithic fungi from Antarctica.</title>
        <authorList>
            <person name="Coleine C."/>
            <person name="Masonjones S."/>
            <person name="Stajich J.E."/>
        </authorList>
    </citation>
    <scope>NUCLEOTIDE SEQUENCE [LARGE SCALE GENOMIC DNA]</scope>
    <source>
        <strain evidence="9 10">CCFEE 5187</strain>
    </source>
</reference>
<dbReference type="GO" id="GO:0008195">
    <property type="term" value="F:phosphatidate phosphatase activity"/>
    <property type="evidence" value="ECO:0007669"/>
    <property type="project" value="TreeGrafter"/>
</dbReference>
<dbReference type="OrthoDB" id="8907274at2759"/>
<dbReference type="InterPro" id="IPR000326">
    <property type="entry name" value="PAP2/HPO"/>
</dbReference>
<dbReference type="AlphaFoldDB" id="A0A4U0WUZ1"/>
<feature type="compositionally biased region" description="Basic and acidic residues" evidence="6">
    <location>
        <begin position="506"/>
        <end position="519"/>
    </location>
</feature>
<evidence type="ECO:0000256" key="6">
    <source>
        <dbReference type="SAM" id="MobiDB-lite"/>
    </source>
</evidence>
<keyword evidence="5 7" id="KW-0472">Membrane</keyword>
<evidence type="ECO:0000256" key="4">
    <source>
        <dbReference type="ARBA" id="ARBA00022989"/>
    </source>
</evidence>
<comment type="subcellular location">
    <subcellularLocation>
        <location evidence="1">Membrane</location>
        <topology evidence="1">Multi-pass membrane protein</topology>
    </subcellularLocation>
</comment>
<name>A0A4U0WUZ1_9PEZI</name>
<dbReference type="GO" id="GO:0046839">
    <property type="term" value="P:phospholipid dephosphorylation"/>
    <property type="evidence" value="ECO:0007669"/>
    <property type="project" value="TreeGrafter"/>
</dbReference>
<dbReference type="Pfam" id="PF01569">
    <property type="entry name" value="PAP2"/>
    <property type="match status" value="1"/>
</dbReference>
<organism evidence="9 10">
    <name type="scientific">Cryomyces minteri</name>
    <dbReference type="NCBI Taxonomy" id="331657"/>
    <lineage>
        <taxon>Eukaryota</taxon>
        <taxon>Fungi</taxon>
        <taxon>Dikarya</taxon>
        <taxon>Ascomycota</taxon>
        <taxon>Pezizomycotina</taxon>
        <taxon>Dothideomycetes</taxon>
        <taxon>Dothideomycetes incertae sedis</taxon>
        <taxon>Cryomyces</taxon>
    </lineage>
</organism>
<dbReference type="InterPro" id="IPR043216">
    <property type="entry name" value="PAP-like"/>
</dbReference>
<feature type="compositionally biased region" description="Polar residues" evidence="6">
    <location>
        <begin position="381"/>
        <end position="395"/>
    </location>
</feature>
<dbReference type="GO" id="GO:0006644">
    <property type="term" value="P:phospholipid metabolic process"/>
    <property type="evidence" value="ECO:0007669"/>
    <property type="project" value="InterPro"/>
</dbReference>
<dbReference type="GO" id="GO:0016020">
    <property type="term" value="C:membrane"/>
    <property type="evidence" value="ECO:0007669"/>
    <property type="project" value="UniProtKB-SubCell"/>
</dbReference>
<comment type="similarity">
    <text evidence="2">Belongs to the PA-phosphatase related phosphoesterase family.</text>
</comment>
<gene>
    <name evidence="9" type="ORF">B0A49_09391</name>
</gene>
<evidence type="ECO:0000313" key="9">
    <source>
        <dbReference type="EMBL" id="TKA65525.1"/>
    </source>
</evidence>
<feature type="transmembrane region" description="Helical" evidence="7">
    <location>
        <begin position="20"/>
        <end position="39"/>
    </location>
</feature>
<feature type="region of interest" description="Disordered" evidence="6">
    <location>
        <begin position="300"/>
        <end position="342"/>
    </location>
</feature>